<evidence type="ECO:0008006" key="3">
    <source>
        <dbReference type="Google" id="ProtNLM"/>
    </source>
</evidence>
<dbReference type="AlphaFoldDB" id="A0A2R8BLC2"/>
<accession>A0A2R8BLC2</accession>
<evidence type="ECO:0000313" key="2">
    <source>
        <dbReference type="Proteomes" id="UP000244924"/>
    </source>
</evidence>
<proteinExistence type="predicted"/>
<dbReference type="EMBL" id="OMOQ01000003">
    <property type="protein sequence ID" value="SPH24131.1"/>
    <property type="molecule type" value="Genomic_DNA"/>
</dbReference>
<protein>
    <recommendedName>
        <fullName evidence="3">Swt1-like HEPN domain-containing protein</fullName>
    </recommendedName>
</protein>
<keyword evidence="2" id="KW-1185">Reference proteome</keyword>
<gene>
    <name evidence="1" type="ORF">DEA8626_03180</name>
</gene>
<dbReference type="OrthoDB" id="8265499at2"/>
<sequence>MLLNTLTQDDLRALCRRSIEGLELWLRRLIDYQLSAAYGNNYLEAKRDDGSNVINNEVKNKLVTRLNSDPSRYPRPIDAATLEEEIRIICNPDLYRKYFREALGTVFPHGHSEVRTFLSRISSVRNPLSHATPISVRQAEQVLCYTNDIVDGLKAFYRGLGMRNEYNAPMIIRISDSFGGTFHADQISRNNTGGGRVDRTNDPNAVLRPGDTLSIEVEVDQSFDPATYEISWPGPKGVSKIDNGLKALIQIDESHVSTALSVECTVTSNKSWHRRGMNDDQVFMIYKVLPPVE</sequence>
<reference evidence="1 2" key="1">
    <citation type="submission" date="2018-03" db="EMBL/GenBank/DDBJ databases">
        <authorList>
            <person name="Keele B.F."/>
        </authorList>
    </citation>
    <scope>NUCLEOTIDE SEQUENCE [LARGE SCALE GENOMIC DNA]</scope>
    <source>
        <strain evidence="1 2">CECT 8626</strain>
    </source>
</reference>
<dbReference type="RefSeq" id="WP_146188888.1">
    <property type="nucleotide sequence ID" value="NZ_OMOQ01000003.1"/>
</dbReference>
<name>A0A2R8BLC2_9RHOB</name>
<dbReference type="Proteomes" id="UP000244924">
    <property type="component" value="Unassembled WGS sequence"/>
</dbReference>
<evidence type="ECO:0000313" key="1">
    <source>
        <dbReference type="EMBL" id="SPH24131.1"/>
    </source>
</evidence>
<organism evidence="1 2">
    <name type="scientific">Albidovulum aquaemixtae</name>
    <dbReference type="NCBI Taxonomy" id="1542388"/>
    <lineage>
        <taxon>Bacteria</taxon>
        <taxon>Pseudomonadati</taxon>
        <taxon>Pseudomonadota</taxon>
        <taxon>Alphaproteobacteria</taxon>
        <taxon>Rhodobacterales</taxon>
        <taxon>Paracoccaceae</taxon>
        <taxon>Albidovulum</taxon>
    </lineage>
</organism>